<reference evidence="11 12" key="1">
    <citation type="submission" date="2019-03" db="EMBL/GenBank/DDBJ databases">
        <title>Genomic Encyclopedia of Type Strains, Phase IV (KMG-IV): sequencing the most valuable type-strain genomes for metagenomic binning, comparative biology and taxonomic classification.</title>
        <authorList>
            <person name="Goeker M."/>
        </authorList>
    </citation>
    <scope>NUCLEOTIDE SEQUENCE [LARGE SCALE GENOMIC DNA]</scope>
    <source>
        <strain evidence="11 12">DSM 46770</strain>
    </source>
</reference>
<feature type="region of interest" description="Disordered" evidence="9">
    <location>
        <begin position="1171"/>
        <end position="1205"/>
    </location>
</feature>
<keyword evidence="5" id="KW-0596">Phosphopantetheine</keyword>
<dbReference type="InterPro" id="IPR057737">
    <property type="entry name" value="Condensation_MtbB-like"/>
</dbReference>
<dbReference type="GO" id="GO:0000036">
    <property type="term" value="F:acyl carrier activity"/>
    <property type="evidence" value="ECO:0007669"/>
    <property type="project" value="TreeGrafter"/>
</dbReference>
<dbReference type="InterPro" id="IPR023213">
    <property type="entry name" value="CAT-like_dom_sf"/>
</dbReference>
<dbReference type="PROSITE" id="PS50075">
    <property type="entry name" value="CARRIER"/>
    <property type="match status" value="2"/>
</dbReference>
<dbReference type="InterPro" id="IPR036736">
    <property type="entry name" value="ACP-like_sf"/>
</dbReference>
<evidence type="ECO:0000256" key="5">
    <source>
        <dbReference type="ARBA" id="ARBA00022450"/>
    </source>
</evidence>
<dbReference type="PANTHER" id="PTHR45527">
    <property type="entry name" value="NONRIBOSOMAL PEPTIDE SYNTHETASE"/>
    <property type="match status" value="1"/>
</dbReference>
<dbReference type="Proteomes" id="UP000295281">
    <property type="component" value="Unassembled WGS sequence"/>
</dbReference>
<comment type="similarity">
    <text evidence="3">Belongs to the ATP-dependent AMP-binding enzyme family. MbtB subfamily.</text>
</comment>
<dbReference type="SUPFAM" id="SSF52777">
    <property type="entry name" value="CoA-dependent acyltransferases"/>
    <property type="match status" value="2"/>
</dbReference>
<feature type="region of interest" description="Disordered" evidence="9">
    <location>
        <begin position="1280"/>
        <end position="1320"/>
    </location>
</feature>
<dbReference type="InterPro" id="IPR009081">
    <property type="entry name" value="PP-bd_ACP"/>
</dbReference>
<dbReference type="InterPro" id="IPR020806">
    <property type="entry name" value="PKS_PP-bd"/>
</dbReference>
<dbReference type="EMBL" id="SNYN01000013">
    <property type="protein sequence ID" value="TDQ50262.1"/>
    <property type="molecule type" value="Genomic_DNA"/>
</dbReference>
<dbReference type="InterPro" id="IPR000873">
    <property type="entry name" value="AMP-dep_synth/lig_dom"/>
</dbReference>
<dbReference type="NCBIfam" id="TIGR01733">
    <property type="entry name" value="AA-adenyl-dom"/>
    <property type="match status" value="1"/>
</dbReference>
<dbReference type="Gene3D" id="3.30.559.30">
    <property type="entry name" value="Nonribosomal peptide synthetase, condensation domain"/>
    <property type="match status" value="1"/>
</dbReference>
<evidence type="ECO:0000256" key="4">
    <source>
        <dbReference type="ARBA" id="ARBA00016743"/>
    </source>
</evidence>
<evidence type="ECO:0000256" key="3">
    <source>
        <dbReference type="ARBA" id="ARBA00007380"/>
    </source>
</evidence>
<name>A0A4R6UT10_9ACTN</name>
<keyword evidence="6" id="KW-0597">Phosphoprotein</keyword>
<evidence type="ECO:0000256" key="6">
    <source>
        <dbReference type="ARBA" id="ARBA00022553"/>
    </source>
</evidence>
<evidence type="ECO:0000256" key="1">
    <source>
        <dbReference type="ARBA" id="ARBA00001957"/>
    </source>
</evidence>
<dbReference type="InterPro" id="IPR045851">
    <property type="entry name" value="AMP-bd_C_sf"/>
</dbReference>
<dbReference type="InterPro" id="IPR001242">
    <property type="entry name" value="Condensation_dom"/>
</dbReference>
<comment type="cofactor">
    <cofactor evidence="1">
        <name>pantetheine 4'-phosphate</name>
        <dbReference type="ChEBI" id="CHEBI:47942"/>
    </cofactor>
</comment>
<keyword evidence="7" id="KW-0436">Ligase</keyword>
<accession>A0A4R6UT10</accession>
<dbReference type="Pfam" id="PF00668">
    <property type="entry name" value="Condensation"/>
    <property type="match status" value="1"/>
</dbReference>
<feature type="domain" description="Carrier" evidence="10">
    <location>
        <begin position="7"/>
        <end position="84"/>
    </location>
</feature>
<dbReference type="Gene3D" id="3.30.559.10">
    <property type="entry name" value="Chloramphenicol acetyltransferase-like domain"/>
    <property type="match status" value="1"/>
</dbReference>
<dbReference type="Gene3D" id="3.30.300.30">
    <property type="match status" value="1"/>
</dbReference>
<feature type="compositionally biased region" description="Pro residues" evidence="9">
    <location>
        <begin position="1183"/>
        <end position="1196"/>
    </location>
</feature>
<dbReference type="Pfam" id="PF13193">
    <property type="entry name" value="AMP-binding_C"/>
    <property type="match status" value="1"/>
</dbReference>
<evidence type="ECO:0000256" key="2">
    <source>
        <dbReference type="ARBA" id="ARBA00005102"/>
    </source>
</evidence>
<evidence type="ECO:0000313" key="12">
    <source>
        <dbReference type="Proteomes" id="UP000295281"/>
    </source>
</evidence>
<feature type="compositionally biased region" description="Pro residues" evidence="9">
    <location>
        <begin position="1284"/>
        <end position="1294"/>
    </location>
</feature>
<comment type="pathway">
    <text evidence="2">Siderophore biosynthesis; mycobactin biosynthesis.</text>
</comment>
<feature type="region of interest" description="Disordered" evidence="9">
    <location>
        <begin position="1053"/>
        <end position="1098"/>
    </location>
</feature>
<dbReference type="InterPro" id="IPR010071">
    <property type="entry name" value="AA_adenyl_dom"/>
</dbReference>
<dbReference type="Pfam" id="PF00501">
    <property type="entry name" value="AMP-binding"/>
    <property type="match status" value="1"/>
</dbReference>
<dbReference type="InterPro" id="IPR025110">
    <property type="entry name" value="AMP-bd_C"/>
</dbReference>
<feature type="compositionally biased region" description="Low complexity" evidence="9">
    <location>
        <begin position="1073"/>
        <end position="1088"/>
    </location>
</feature>
<dbReference type="GO" id="GO:0031177">
    <property type="term" value="F:phosphopantetheine binding"/>
    <property type="evidence" value="ECO:0007669"/>
    <property type="project" value="InterPro"/>
</dbReference>
<evidence type="ECO:0000313" key="11">
    <source>
        <dbReference type="EMBL" id="TDQ50262.1"/>
    </source>
</evidence>
<comment type="caution">
    <text evidence="11">The sequence shown here is derived from an EMBL/GenBank/DDBJ whole genome shotgun (WGS) entry which is preliminary data.</text>
</comment>
<dbReference type="Gene3D" id="3.40.50.980">
    <property type="match status" value="2"/>
</dbReference>
<keyword evidence="12" id="KW-1185">Reference proteome</keyword>
<dbReference type="GO" id="GO:0044550">
    <property type="term" value="P:secondary metabolite biosynthetic process"/>
    <property type="evidence" value="ECO:0007669"/>
    <property type="project" value="TreeGrafter"/>
</dbReference>
<dbReference type="Gene3D" id="2.30.38.10">
    <property type="entry name" value="Luciferase, Domain 3"/>
    <property type="match status" value="1"/>
</dbReference>
<sequence length="1320" mass="139947">MPEVPGPTEPTPVSEVAAIVAEVLGIDEADVDPGLPLTSLGLESFTAVRLRRRLRDDADLDLPLTAFLGGATVATVAAGAAEPGEEPGADDGFPLTPLQTAYWIGRDPAFPMGGVATFYYHEYDRLPGGDPETDLERLTAAWNRLVEHHPMLRMVVGPDGRQRVLPRTDPYRIAVTDLRAAAPHDAERTLAALRHEHSHQLRPADRWPLFDIRAAFLPDGRTRIQLGVDVLTLDLTGWTQVLTEWGTLFGDPGAALPESTVTFAEVLRRRRDDPGERARRERDREYWRDRAASLPPGPALPWTVDLAGLRSHRFTRHAAALDERQWSGLRERAAAHGLSPTGVLLAAFGLTLDRWGATDAFSVNATLFDRPDDPELRHLVGDFTSTVLVEMPQPAPGGWTGFRDYAAGVNQRFWTDLEHRSVSGVEVLRDAGAGGPALTHPVVFTSGVGLSEPGAAPAGWLGEEVFGVSQTPQVALDHIVIEEGGGLRVAWDCAEGALPDGFAEGMAAAHARLLRRLAAEPGAWTDPTLAWDPSFLPDEPLECEPFAGSGPLLDDPVRAAAGRTPDAPALLDSSRSVSHGELAERAARTGAALAAAGAGPGELVAVCLEKGVDQVAGLLGVMAGGAGYVPVEPSWPTARVTSVCEQAGVTRALVAAGSDTAWPDGVAVHVLDEDGGIAPAPAGAGDRGPKRPDPGDLAYAVFTSGSTGRPKGVAIEHRAARTTIDDLVDRFPLRPDDRMLALSAFSFDLSVHDVFGVMGAGAALVLPDAERQRDPGHWMELMARHRVTLWNTAPALMEMLVEYAEIDPGAAREALAELRLVFLSGDWIPVTLPDRLRALAPKARVVSLGGATEASIWSICHPIEEVDPRWPSIPYGRALRGQSFHVLDARGGAPRPVGEPGELHIGGDGLARGYVGDPVQTGERFIEHPVLGRLYHTGDMGRWRADGTIEFLGRIDRQVKIRGHRIELGEVESALDRLPGVRQAVAMSVRGPDGRPRLVAYLVESESRSLPGDEGLVALLRERVPAPMVPSRFVRMPALPVTDNGKIDYRALANPYDRSRPGGAPTAPPPEAVPAAAPPTEARAATAEPARERVPEPKGGLDALVTAAVDAGLTVSLRVDAGDLPAGRALSAAGAWVRGLQDTALPGGVTAADRLCADGLVEIVLRAAPDAERNPAGGATGPEQPPRPAPPEPPAGSPAAPRRDPEVERAITRVLGDLLDTDTGIDPTTAFFQLGATSLTLVLAHRRLSAELDPDLSVVDLFSHPTVRDLAECVVGHRAAAAPTGPPAPAPEPAAPARNNPSDRAEARRRARAAAMEAAG</sequence>
<evidence type="ECO:0000259" key="10">
    <source>
        <dbReference type="PROSITE" id="PS50075"/>
    </source>
</evidence>
<dbReference type="SUPFAM" id="SSF56801">
    <property type="entry name" value="Acetyl-CoA synthetase-like"/>
    <property type="match status" value="1"/>
</dbReference>
<evidence type="ECO:0000256" key="8">
    <source>
        <dbReference type="ARBA" id="ARBA00033440"/>
    </source>
</evidence>
<dbReference type="FunFam" id="3.30.559.10:FF:000023">
    <property type="entry name" value="Non-ribosomal peptide synthetase"/>
    <property type="match status" value="1"/>
</dbReference>
<protein>
    <recommendedName>
        <fullName evidence="4">Phenyloxazoline synthase MbtB</fullName>
    </recommendedName>
    <alternativeName>
        <fullName evidence="8">Mycobactin synthetase protein B</fullName>
    </alternativeName>
</protein>
<dbReference type="SUPFAM" id="SSF47336">
    <property type="entry name" value="ACP-like"/>
    <property type="match status" value="2"/>
</dbReference>
<evidence type="ECO:0000256" key="9">
    <source>
        <dbReference type="SAM" id="MobiDB-lite"/>
    </source>
</evidence>
<dbReference type="Pfam" id="PF00550">
    <property type="entry name" value="PP-binding"/>
    <property type="match status" value="2"/>
</dbReference>
<feature type="domain" description="Carrier" evidence="10">
    <location>
        <begin position="1201"/>
        <end position="1278"/>
    </location>
</feature>
<gene>
    <name evidence="11" type="ORF">EV190_11331</name>
</gene>
<dbReference type="GO" id="GO:0043041">
    <property type="term" value="P:amino acid activation for nonribosomal peptide biosynthetic process"/>
    <property type="evidence" value="ECO:0007669"/>
    <property type="project" value="TreeGrafter"/>
</dbReference>
<dbReference type="Gene3D" id="1.10.1200.10">
    <property type="entry name" value="ACP-like"/>
    <property type="match status" value="2"/>
</dbReference>
<dbReference type="PANTHER" id="PTHR45527:SF10">
    <property type="entry name" value="PYOCHELIN SYNTHASE PCHF"/>
    <property type="match status" value="1"/>
</dbReference>
<dbReference type="GO" id="GO:0005737">
    <property type="term" value="C:cytoplasm"/>
    <property type="evidence" value="ECO:0007669"/>
    <property type="project" value="TreeGrafter"/>
</dbReference>
<organism evidence="11 12">
    <name type="scientific">Actinorugispora endophytica</name>
    <dbReference type="NCBI Taxonomy" id="1605990"/>
    <lineage>
        <taxon>Bacteria</taxon>
        <taxon>Bacillati</taxon>
        <taxon>Actinomycetota</taxon>
        <taxon>Actinomycetes</taxon>
        <taxon>Streptosporangiales</taxon>
        <taxon>Nocardiopsidaceae</taxon>
        <taxon>Actinorugispora</taxon>
    </lineage>
</organism>
<evidence type="ECO:0000256" key="7">
    <source>
        <dbReference type="ARBA" id="ARBA00022598"/>
    </source>
</evidence>
<dbReference type="CDD" id="cd19535">
    <property type="entry name" value="Cyc_NRPS"/>
    <property type="match status" value="1"/>
</dbReference>
<proteinExistence type="inferred from homology"/>
<dbReference type="SMART" id="SM00823">
    <property type="entry name" value="PKS_PP"/>
    <property type="match status" value="2"/>
</dbReference>
<dbReference type="GO" id="GO:0016874">
    <property type="term" value="F:ligase activity"/>
    <property type="evidence" value="ECO:0007669"/>
    <property type="project" value="UniProtKB-KW"/>
</dbReference>